<keyword evidence="1" id="KW-0863">Zinc-finger</keyword>
<proteinExistence type="predicted"/>
<dbReference type="PRINTS" id="PR00405">
    <property type="entry name" value="REVINTRACTNG"/>
</dbReference>
<protein>
    <recommendedName>
        <fullName evidence="3">Arf-GAP domain-containing protein</fullName>
    </recommendedName>
</protein>
<dbReference type="SUPFAM" id="SSF57863">
    <property type="entry name" value="ArfGap/RecO-like zinc finger"/>
    <property type="match status" value="1"/>
</dbReference>
<dbReference type="InterPro" id="IPR001164">
    <property type="entry name" value="ArfGAP_dom"/>
</dbReference>
<dbReference type="PANTHER" id="PTHR45705">
    <property type="entry name" value="FI20236P1"/>
    <property type="match status" value="1"/>
</dbReference>
<dbReference type="Pfam" id="PF01412">
    <property type="entry name" value="ArfGap"/>
    <property type="match status" value="1"/>
</dbReference>
<keyword evidence="5" id="KW-1185">Reference proteome</keyword>
<feature type="domain" description="Arf-GAP" evidence="3">
    <location>
        <begin position="24"/>
        <end position="142"/>
    </location>
</feature>
<dbReference type="Gene3D" id="1.10.220.150">
    <property type="entry name" value="Arf GTPase activating protein"/>
    <property type="match status" value="1"/>
</dbReference>
<dbReference type="PANTHER" id="PTHR45705:SF1">
    <property type="entry name" value="FI20236P1"/>
    <property type="match status" value="1"/>
</dbReference>
<dbReference type="InterPro" id="IPR037278">
    <property type="entry name" value="ARFGAP/RecO"/>
</dbReference>
<dbReference type="PROSITE" id="PS50115">
    <property type="entry name" value="ARFGAP"/>
    <property type="match status" value="1"/>
</dbReference>
<feature type="region of interest" description="Disordered" evidence="2">
    <location>
        <begin position="201"/>
        <end position="221"/>
    </location>
</feature>
<evidence type="ECO:0000259" key="3">
    <source>
        <dbReference type="PROSITE" id="PS50115"/>
    </source>
</evidence>
<keyword evidence="1" id="KW-0479">Metal-binding</keyword>
<dbReference type="InterPro" id="IPR051718">
    <property type="entry name" value="ARF_GTPase-activating"/>
</dbReference>
<evidence type="ECO:0000256" key="2">
    <source>
        <dbReference type="SAM" id="MobiDB-lite"/>
    </source>
</evidence>
<evidence type="ECO:0000313" key="4">
    <source>
        <dbReference type="EMBL" id="CAL8070126.1"/>
    </source>
</evidence>
<feature type="compositionally biased region" description="Pro residues" evidence="2">
    <location>
        <begin position="205"/>
        <end position="221"/>
    </location>
</feature>
<organism evidence="4 5">
    <name type="scientific">Orchesella dallaii</name>
    <dbReference type="NCBI Taxonomy" id="48710"/>
    <lineage>
        <taxon>Eukaryota</taxon>
        <taxon>Metazoa</taxon>
        <taxon>Ecdysozoa</taxon>
        <taxon>Arthropoda</taxon>
        <taxon>Hexapoda</taxon>
        <taxon>Collembola</taxon>
        <taxon>Entomobryomorpha</taxon>
        <taxon>Entomobryoidea</taxon>
        <taxon>Orchesellidae</taxon>
        <taxon>Orchesellinae</taxon>
        <taxon>Orchesella</taxon>
    </lineage>
</organism>
<evidence type="ECO:0000256" key="1">
    <source>
        <dbReference type="PROSITE-ProRule" id="PRU00288"/>
    </source>
</evidence>
<dbReference type="CDD" id="cd08839">
    <property type="entry name" value="ArfGap_SMAP"/>
    <property type="match status" value="1"/>
</dbReference>
<dbReference type="InterPro" id="IPR038508">
    <property type="entry name" value="ArfGAP_dom_sf"/>
</dbReference>
<sequence length="488" mass="52032">MSSSSKELSKFEKEKQKLVQEKCQGMLNEMLRDDDNKYCVDCDAKGPRWASWNLGIFLCIRCAGIHRNLGVHISRVKSVNLDSWTPEQVVTMQQMGNSRARAVYEANLPDNFRRPQTDVALENFIRAKYEHTKYIAQEWVKPPPVRVDWNAEIEEQIRRKKEKKNAEAAAIIPKLGNSKINSHTSPSVKPHRTVAQPLGKIEIPKPAPTPPPPAETVAPPPVVSNPSDDLLGLSNPTDPFASPIKSTNVEDELGGVFTSDANSQLKMTKESILSLYGNAPNSTFGNMMGNNPMVNTQNQVNPMNALGNPLGNTLVNPLGNPLANPMNTNPMGANTMNTNPMNNAFGNPMPGNGTFNPIAGNGTFNPIAANNPFAAGFGAPNAPLNNQFQNQGQGVFDLVGNGFAGGGGSSNVAQLQQGVFSLNLGGSAGGVSQPSNLMSNVGGGGFSQNAGLLSHNHQGSLGIFQNGGGATTGGATNTNNTNLDLLWK</sequence>
<dbReference type="EMBL" id="CAXLJM020000004">
    <property type="protein sequence ID" value="CAL8070126.1"/>
    <property type="molecule type" value="Genomic_DNA"/>
</dbReference>
<evidence type="ECO:0000313" key="5">
    <source>
        <dbReference type="Proteomes" id="UP001642540"/>
    </source>
</evidence>
<comment type="caution">
    <text evidence="4">The sequence shown here is derived from an EMBL/GenBank/DDBJ whole genome shotgun (WGS) entry which is preliminary data.</text>
</comment>
<dbReference type="InterPro" id="IPR044732">
    <property type="entry name" value="ArfGAP_SMAP1-like"/>
</dbReference>
<dbReference type="Proteomes" id="UP001642540">
    <property type="component" value="Unassembled WGS sequence"/>
</dbReference>
<reference evidence="4 5" key="1">
    <citation type="submission" date="2024-08" db="EMBL/GenBank/DDBJ databases">
        <authorList>
            <person name="Cucini C."/>
            <person name="Frati F."/>
        </authorList>
    </citation>
    <scope>NUCLEOTIDE SEQUENCE [LARGE SCALE GENOMIC DNA]</scope>
</reference>
<dbReference type="SMART" id="SM00105">
    <property type="entry name" value="ArfGap"/>
    <property type="match status" value="1"/>
</dbReference>
<gene>
    <name evidence="4" type="ORF">ODALV1_LOCUS1086</name>
</gene>
<name>A0ABP1PRJ5_9HEXA</name>
<keyword evidence="1" id="KW-0862">Zinc</keyword>
<accession>A0ABP1PRJ5</accession>